<evidence type="ECO:0000313" key="2">
    <source>
        <dbReference type="Proteomes" id="UP000008370"/>
    </source>
</evidence>
<sequence>MSDYLVTVGGQANMLRHVRLIPVKGRGVIAWCLASTDPSDGLPSKVTDVEMIEKLSPNSIFAALPRWSLHDMYQTSTLPVLTPMFSANACALRQKLVDFGMLLFVHLRPSYLLAHNDSKLYHTSLQISVSYTRCFADPPAQGAPAALRRLRVTSGQAKL</sequence>
<gene>
    <name evidence="1" type="ORF">PHACADRAFT_202777</name>
</gene>
<reference evidence="1 2" key="1">
    <citation type="journal article" date="2012" name="BMC Genomics">
        <title>Comparative genomics of the white-rot fungi, Phanerochaete carnosa and P. chrysosporium, to elucidate the genetic basis of the distinct wood types they colonize.</title>
        <authorList>
            <person name="Suzuki H."/>
            <person name="MacDonald J."/>
            <person name="Syed K."/>
            <person name="Salamov A."/>
            <person name="Hori C."/>
            <person name="Aerts A."/>
            <person name="Henrissat B."/>
            <person name="Wiebenga A."/>
            <person name="vanKuyk P.A."/>
            <person name="Barry K."/>
            <person name="Lindquist E."/>
            <person name="LaButti K."/>
            <person name="Lapidus A."/>
            <person name="Lucas S."/>
            <person name="Coutinho P."/>
            <person name="Gong Y."/>
            <person name="Samejima M."/>
            <person name="Mahadevan R."/>
            <person name="Abou-Zaid M."/>
            <person name="de Vries R.P."/>
            <person name="Igarashi K."/>
            <person name="Yadav J.S."/>
            <person name="Grigoriev I.V."/>
            <person name="Master E.R."/>
        </authorList>
    </citation>
    <scope>NUCLEOTIDE SEQUENCE [LARGE SCALE GENOMIC DNA]</scope>
    <source>
        <strain evidence="1 2">HHB-10118-sp</strain>
    </source>
</reference>
<dbReference type="GeneID" id="18911984"/>
<dbReference type="RefSeq" id="XP_007402981.1">
    <property type="nucleotide sequence ID" value="XM_007402919.1"/>
</dbReference>
<proteinExistence type="predicted"/>
<dbReference type="KEGG" id="pco:PHACADRAFT_202777"/>
<dbReference type="InParanoid" id="K5VBK0"/>
<dbReference type="EMBL" id="JH931023">
    <property type="protein sequence ID" value="EKM48468.1"/>
    <property type="molecule type" value="Genomic_DNA"/>
</dbReference>
<evidence type="ECO:0000313" key="1">
    <source>
        <dbReference type="EMBL" id="EKM48468.1"/>
    </source>
</evidence>
<accession>K5VBK0</accession>
<name>K5VBK0_PHACS</name>
<dbReference type="Proteomes" id="UP000008370">
    <property type="component" value="Unassembled WGS sequence"/>
</dbReference>
<organism evidence="1 2">
    <name type="scientific">Phanerochaete carnosa (strain HHB-10118-sp)</name>
    <name type="common">White-rot fungus</name>
    <name type="synonym">Peniophora carnosa</name>
    <dbReference type="NCBI Taxonomy" id="650164"/>
    <lineage>
        <taxon>Eukaryota</taxon>
        <taxon>Fungi</taxon>
        <taxon>Dikarya</taxon>
        <taxon>Basidiomycota</taxon>
        <taxon>Agaricomycotina</taxon>
        <taxon>Agaricomycetes</taxon>
        <taxon>Polyporales</taxon>
        <taxon>Phanerochaetaceae</taxon>
        <taxon>Phanerochaete</taxon>
    </lineage>
</organism>
<dbReference type="HOGENOM" id="CLU_1661417_0_0_1"/>
<dbReference type="AlphaFoldDB" id="K5VBK0"/>
<dbReference type="OrthoDB" id="2602444at2759"/>
<protein>
    <submittedName>
        <fullName evidence="1">Uncharacterized protein</fullName>
    </submittedName>
</protein>
<keyword evidence="2" id="KW-1185">Reference proteome</keyword>